<dbReference type="EMBL" id="ML991812">
    <property type="protein sequence ID" value="KAF2232801.1"/>
    <property type="molecule type" value="Genomic_DNA"/>
</dbReference>
<dbReference type="OrthoDB" id="2588098at2759"/>
<dbReference type="AlphaFoldDB" id="A0A6A6H4L6"/>
<organism evidence="1 2">
    <name type="scientific">Viridothelium virens</name>
    <name type="common">Speckled blister lichen</name>
    <name type="synonym">Trypethelium virens</name>
    <dbReference type="NCBI Taxonomy" id="1048519"/>
    <lineage>
        <taxon>Eukaryota</taxon>
        <taxon>Fungi</taxon>
        <taxon>Dikarya</taxon>
        <taxon>Ascomycota</taxon>
        <taxon>Pezizomycotina</taxon>
        <taxon>Dothideomycetes</taxon>
        <taxon>Dothideomycetes incertae sedis</taxon>
        <taxon>Trypetheliales</taxon>
        <taxon>Trypetheliaceae</taxon>
        <taxon>Viridothelium</taxon>
    </lineage>
</organism>
<sequence>MARTIDFTITSAVARVQGDTQRRRPLVERHEEIWAFLVPRLQEKQELCRSGWTPSDFIFQQAKHPMRVNLWSKLARSETPSYAHTLLHKAQNPKVRLSPLERLPPEMVAMILADSSLRRKDIVAFGLCSTSLWSHVLSHIEQQCRHKAAPWAGMELALIGTRLLGFPASFARDSLAWNSVGASNDINGQLSASDYAWSTLHLYTCPPATNCDVWLKVLRDQYEDLCVDAQFPLVFARSLTGAGLPWTLRNLDTLEYITCTCTVELKPSATKDEDCIYTRNAQDPGRDIRQGFVMQNGEVLGWLRVEDVIMSRICCSRAPLSINSSYPDHRKHVPKQGPWAGHRFDIVASGTNGFHDTNGWTDLTEQVVQEAETLWPKIRSKGAAGVSSPDL</sequence>
<gene>
    <name evidence="1" type="ORF">EV356DRAFT_517143</name>
</gene>
<protein>
    <submittedName>
        <fullName evidence="1">Uncharacterized protein</fullName>
    </submittedName>
</protein>
<evidence type="ECO:0000313" key="2">
    <source>
        <dbReference type="Proteomes" id="UP000800092"/>
    </source>
</evidence>
<reference evidence="1" key="1">
    <citation type="journal article" date="2020" name="Stud. Mycol.">
        <title>101 Dothideomycetes genomes: a test case for predicting lifestyles and emergence of pathogens.</title>
        <authorList>
            <person name="Haridas S."/>
            <person name="Albert R."/>
            <person name="Binder M."/>
            <person name="Bloem J."/>
            <person name="Labutti K."/>
            <person name="Salamov A."/>
            <person name="Andreopoulos B."/>
            <person name="Baker S."/>
            <person name="Barry K."/>
            <person name="Bills G."/>
            <person name="Bluhm B."/>
            <person name="Cannon C."/>
            <person name="Castanera R."/>
            <person name="Culley D."/>
            <person name="Daum C."/>
            <person name="Ezra D."/>
            <person name="Gonzalez J."/>
            <person name="Henrissat B."/>
            <person name="Kuo A."/>
            <person name="Liang C."/>
            <person name="Lipzen A."/>
            <person name="Lutzoni F."/>
            <person name="Magnuson J."/>
            <person name="Mondo S."/>
            <person name="Nolan M."/>
            <person name="Ohm R."/>
            <person name="Pangilinan J."/>
            <person name="Park H.-J."/>
            <person name="Ramirez L."/>
            <person name="Alfaro M."/>
            <person name="Sun H."/>
            <person name="Tritt A."/>
            <person name="Yoshinaga Y."/>
            <person name="Zwiers L.-H."/>
            <person name="Turgeon B."/>
            <person name="Goodwin S."/>
            <person name="Spatafora J."/>
            <person name="Crous P."/>
            <person name="Grigoriev I."/>
        </authorList>
    </citation>
    <scope>NUCLEOTIDE SEQUENCE</scope>
    <source>
        <strain evidence="1">Tuck. ex Michener</strain>
    </source>
</reference>
<name>A0A6A6H4L6_VIRVR</name>
<dbReference type="Proteomes" id="UP000800092">
    <property type="component" value="Unassembled WGS sequence"/>
</dbReference>
<evidence type="ECO:0000313" key="1">
    <source>
        <dbReference type="EMBL" id="KAF2232801.1"/>
    </source>
</evidence>
<proteinExistence type="predicted"/>
<accession>A0A6A6H4L6</accession>
<keyword evidence="2" id="KW-1185">Reference proteome</keyword>